<evidence type="ECO:0000256" key="1">
    <source>
        <dbReference type="SAM" id="Phobius"/>
    </source>
</evidence>
<keyword evidence="1" id="KW-1133">Transmembrane helix</keyword>
<dbReference type="STRING" id="1797994.A2227_07180"/>
<dbReference type="Pfam" id="PF20293">
    <property type="entry name" value="MC6"/>
    <property type="match status" value="1"/>
</dbReference>
<sequence>MRIDKKNLVSAEQDLKLSSVYVGYLILRILKKKERVSIFDIYAEVKSKNNVFNYSSTMQALIFLYITGLIDFSEPYVYKLSK</sequence>
<name>A0A1F5SEH3_9BACT</name>
<dbReference type="EMBL" id="MFGB01000023">
    <property type="protein sequence ID" value="OGF25104.1"/>
    <property type="molecule type" value="Genomic_DNA"/>
</dbReference>
<organism evidence="2 3">
    <name type="scientific">Candidatus Falkowbacteria bacterium RIFOXYA2_FULL_47_19</name>
    <dbReference type="NCBI Taxonomy" id="1797994"/>
    <lineage>
        <taxon>Bacteria</taxon>
        <taxon>Candidatus Falkowiibacteriota</taxon>
    </lineage>
</organism>
<keyword evidence="1" id="KW-0472">Membrane</keyword>
<feature type="transmembrane region" description="Helical" evidence="1">
    <location>
        <begin position="51"/>
        <end position="70"/>
    </location>
</feature>
<keyword evidence="1" id="KW-0812">Transmembrane</keyword>
<evidence type="ECO:0000313" key="3">
    <source>
        <dbReference type="Proteomes" id="UP000178367"/>
    </source>
</evidence>
<comment type="caution">
    <text evidence="2">The sequence shown here is derived from an EMBL/GenBank/DDBJ whole genome shotgun (WGS) entry which is preliminary data.</text>
</comment>
<dbReference type="Proteomes" id="UP000178367">
    <property type="component" value="Unassembled WGS sequence"/>
</dbReference>
<dbReference type="InterPro" id="IPR046897">
    <property type="entry name" value="ABC-3C_MC6"/>
</dbReference>
<evidence type="ECO:0000313" key="2">
    <source>
        <dbReference type="EMBL" id="OGF25104.1"/>
    </source>
</evidence>
<proteinExistence type="predicted"/>
<dbReference type="AlphaFoldDB" id="A0A1F5SEH3"/>
<accession>A0A1F5SEH3</accession>
<reference evidence="2 3" key="1">
    <citation type="journal article" date="2016" name="Nat. Commun.">
        <title>Thousands of microbial genomes shed light on interconnected biogeochemical processes in an aquifer system.</title>
        <authorList>
            <person name="Anantharaman K."/>
            <person name="Brown C.T."/>
            <person name="Hug L.A."/>
            <person name="Sharon I."/>
            <person name="Castelle C.J."/>
            <person name="Probst A.J."/>
            <person name="Thomas B.C."/>
            <person name="Singh A."/>
            <person name="Wilkins M.J."/>
            <person name="Karaoz U."/>
            <person name="Brodie E.L."/>
            <person name="Williams K.H."/>
            <person name="Hubbard S.S."/>
            <person name="Banfield J.F."/>
        </authorList>
    </citation>
    <scope>NUCLEOTIDE SEQUENCE [LARGE SCALE GENOMIC DNA]</scope>
</reference>
<gene>
    <name evidence="2" type="ORF">A2227_07180</name>
</gene>
<protein>
    <submittedName>
        <fullName evidence="2">Uncharacterized protein</fullName>
    </submittedName>
</protein>